<reference evidence="2 4" key="2">
    <citation type="submission" date="2015-12" db="EMBL/GenBank/DDBJ databases">
        <authorList>
            <person name="Lauer A."/>
            <person name="Humrighouse B."/>
            <person name="Loparev V."/>
            <person name="Shewmaker P.L."/>
            <person name="Whitney A.M."/>
            <person name="McLaughlin R.W."/>
        </authorList>
    </citation>
    <scope>NUCLEOTIDE SEQUENCE [LARGE SCALE GENOMIC DNA]</scope>
    <source>
        <strain evidence="2 4">LMG 23085</strain>
    </source>
</reference>
<keyword evidence="4" id="KW-1185">Reference proteome</keyword>
<evidence type="ECO:0000313" key="2">
    <source>
        <dbReference type="EMBL" id="ALS01319.1"/>
    </source>
</evidence>
<dbReference type="RefSeq" id="WP_071878364.1">
    <property type="nucleotide sequence ID" value="NZ_JXLC01000018.1"/>
</dbReference>
<dbReference type="Proteomes" id="UP000065511">
    <property type="component" value="Chromosome"/>
</dbReference>
<evidence type="ECO:0000256" key="1">
    <source>
        <dbReference type="SAM" id="Phobius"/>
    </source>
</evidence>
<reference evidence="3 5" key="1">
    <citation type="submission" date="2014-12" db="EMBL/GenBank/DDBJ databases">
        <title>Draft genome sequences of 29 type strains of Enterococci.</title>
        <authorList>
            <person name="Zhong Z."/>
            <person name="Sun Z."/>
            <person name="Liu W."/>
            <person name="Zhang W."/>
            <person name="Zhang H."/>
        </authorList>
    </citation>
    <scope>NUCLEOTIDE SEQUENCE [LARGE SCALE GENOMIC DNA]</scope>
    <source>
        <strain evidence="3 5">DSM 22801</strain>
    </source>
</reference>
<sequence>MGQIWIERLLRWNAKMQKLLVGRYARMDQLNTTLMRGSLILLLLNLFLPTSIAFWLAVSLLLWLNYRFFSKRIYPRSNENTRYLSRVQQLKKKLDLSKEKLKERKIYTFFKCPNCKQQLRAPKGKGKIKVTCSICKEQFNKIV</sequence>
<dbReference type="AlphaFoldDB" id="A0A0S3KAL0"/>
<dbReference type="EMBL" id="CP013614">
    <property type="protein sequence ID" value="ALS01319.1"/>
    <property type="molecule type" value="Genomic_DNA"/>
</dbReference>
<evidence type="ECO:0000313" key="4">
    <source>
        <dbReference type="Proteomes" id="UP000065511"/>
    </source>
</evidence>
<feature type="transmembrane region" description="Helical" evidence="1">
    <location>
        <begin position="39"/>
        <end position="64"/>
    </location>
</feature>
<evidence type="ECO:0008006" key="6">
    <source>
        <dbReference type="Google" id="ProtNLM"/>
    </source>
</evidence>
<keyword evidence="1" id="KW-0812">Transmembrane</keyword>
<proteinExistence type="predicted"/>
<organism evidence="3 5">
    <name type="scientific">Enterococcus silesiacus</name>
    <dbReference type="NCBI Taxonomy" id="332949"/>
    <lineage>
        <taxon>Bacteria</taxon>
        <taxon>Bacillati</taxon>
        <taxon>Bacillota</taxon>
        <taxon>Bacilli</taxon>
        <taxon>Lactobacillales</taxon>
        <taxon>Enterococcaceae</taxon>
        <taxon>Enterococcus</taxon>
    </lineage>
</organism>
<keyword evidence="1" id="KW-0472">Membrane</keyword>
<dbReference type="KEGG" id="ess:ATZ33_08040"/>
<gene>
    <name evidence="2" type="ORF">ATZ33_08040</name>
    <name evidence="3" type="ORF">RV15_GL001066</name>
</gene>
<protein>
    <recommendedName>
        <fullName evidence="6">Zn-finger containing protein</fullName>
    </recommendedName>
</protein>
<name>A0A0S3KAL0_9ENTE</name>
<keyword evidence="1" id="KW-1133">Transmembrane helix</keyword>
<evidence type="ECO:0000313" key="3">
    <source>
        <dbReference type="EMBL" id="OJG90715.1"/>
    </source>
</evidence>
<dbReference type="Proteomes" id="UP000183039">
    <property type="component" value="Unassembled WGS sequence"/>
</dbReference>
<dbReference type="EMBL" id="JXLC01000018">
    <property type="protein sequence ID" value="OJG90715.1"/>
    <property type="molecule type" value="Genomic_DNA"/>
</dbReference>
<dbReference type="OrthoDB" id="3174166at2"/>
<evidence type="ECO:0000313" key="5">
    <source>
        <dbReference type="Proteomes" id="UP000183039"/>
    </source>
</evidence>
<accession>A0A0S3KAL0</accession>